<feature type="transmembrane region" description="Helical" evidence="2">
    <location>
        <begin position="64"/>
        <end position="86"/>
    </location>
</feature>
<feature type="compositionally biased region" description="Low complexity" evidence="1">
    <location>
        <begin position="1"/>
        <end position="12"/>
    </location>
</feature>
<feature type="region of interest" description="Disordered" evidence="1">
    <location>
        <begin position="1"/>
        <end position="52"/>
    </location>
</feature>
<feature type="compositionally biased region" description="Basic and acidic residues" evidence="1">
    <location>
        <begin position="20"/>
        <end position="35"/>
    </location>
</feature>
<sequence length="90" mass="9127">MALSSAVDAAVAPPAPNPVHGHDEQSGHAHADHVRAGHSHAAPARPTSGRPEVRIGASVLRLSLLARLAIAGTLLAVLWTVVSLVVGSEP</sequence>
<evidence type="ECO:0000256" key="2">
    <source>
        <dbReference type="SAM" id="Phobius"/>
    </source>
</evidence>
<organism evidence="3 4">
    <name type="scientific">Xanthobacter oligotrophicus</name>
    <dbReference type="NCBI Taxonomy" id="2607286"/>
    <lineage>
        <taxon>Bacteria</taxon>
        <taxon>Pseudomonadati</taxon>
        <taxon>Pseudomonadota</taxon>
        <taxon>Alphaproteobacteria</taxon>
        <taxon>Hyphomicrobiales</taxon>
        <taxon>Xanthobacteraceae</taxon>
        <taxon>Xanthobacter</taxon>
    </lineage>
</organism>
<keyword evidence="4" id="KW-1185">Reference proteome</keyword>
<proteinExistence type="predicted"/>
<reference evidence="3 4" key="1">
    <citation type="submission" date="2024-02" db="EMBL/GenBank/DDBJ databases">
        <title>Expansion and revision of Xanthobacter and proposal of Roseixanthobacter gen. nov.</title>
        <authorList>
            <person name="Soltysiak M.P.M."/>
            <person name="Jalihal A."/>
            <person name="Ory A."/>
            <person name="Chrisophersen C."/>
            <person name="Lee A.D."/>
            <person name="Boulton J."/>
            <person name="Springer M."/>
        </authorList>
    </citation>
    <scope>NUCLEOTIDE SEQUENCE [LARGE SCALE GENOMIC DNA]</scope>
    <source>
        <strain evidence="3 4">23A</strain>
    </source>
</reference>
<keyword evidence="2" id="KW-0812">Transmembrane</keyword>
<keyword evidence="2" id="KW-1133">Transmembrane helix</keyword>
<protein>
    <submittedName>
        <fullName evidence="3">Uncharacterized protein</fullName>
    </submittedName>
</protein>
<keyword evidence="2" id="KW-0472">Membrane</keyword>
<dbReference type="RefSeq" id="WP_393991121.1">
    <property type="nucleotide sequence ID" value="NZ_JBAFVH010000001.1"/>
</dbReference>
<name>A0ABW6ZQW2_9HYPH</name>
<accession>A0ABW6ZQW2</accession>
<evidence type="ECO:0000256" key="1">
    <source>
        <dbReference type="SAM" id="MobiDB-lite"/>
    </source>
</evidence>
<comment type="caution">
    <text evidence="3">The sequence shown here is derived from an EMBL/GenBank/DDBJ whole genome shotgun (WGS) entry which is preliminary data.</text>
</comment>
<gene>
    <name evidence="3" type="ORF">V5F32_02840</name>
</gene>
<dbReference type="EMBL" id="JBAFVH010000001">
    <property type="protein sequence ID" value="MFG1371091.1"/>
    <property type="molecule type" value="Genomic_DNA"/>
</dbReference>
<evidence type="ECO:0000313" key="4">
    <source>
        <dbReference type="Proteomes" id="UP001604002"/>
    </source>
</evidence>
<evidence type="ECO:0000313" key="3">
    <source>
        <dbReference type="EMBL" id="MFG1371091.1"/>
    </source>
</evidence>
<dbReference type="Proteomes" id="UP001604002">
    <property type="component" value="Unassembled WGS sequence"/>
</dbReference>